<evidence type="ECO:0000313" key="3">
    <source>
        <dbReference type="Proteomes" id="UP000588112"/>
    </source>
</evidence>
<feature type="domain" description="DUF6571" evidence="1">
    <location>
        <begin position="271"/>
        <end position="581"/>
    </location>
</feature>
<sequence>MSMVPPGTGPLSPDFTGIDPNLMDSFITEMEHARSIIGEHTEAIRRIFTAKDIPAASLTPIAEIEAWIDQKLPDLRRRIKLAHATARLPSWSPDIPTGLVPYDETSDLPLAEARRLGIALAAEYKKIDPDALFQSDRTEICRKILEGLASHIHDPEFTAAFFTALGLDGTLRLPVILREHLQPGEEATLAPPRPRDETIRTVSQAFATAVSAGSHVPGFSRIIEALQNSNLSSRSSFGGSLLLSAGTFPPEWLARVVTARGLAIPNKIDSGYLYALANNPAAARFAMEAVTTGNATKLTTFLQQVSERTTGPYATDAEADAFGRLLAAASGAYDEEDGKHSKDAAALGFTIMTTMGDLKIGQAMRVHLSEIAGAYATEITEGANLSDEDRLLPSRFGDVTSQTPGLTPMFHLSPEDTYRFIKTFADSTENQMPFREGMGNLASRLIKTEVPVMMRSNDPTRLDNVFAALGNVTGLQLAATEKIGKAKDDAEEQASKAFSWVSGNMLGAVGLAVPGMAGAVFWTALSTEWSTIDTYKPEKEKEVEKIRSADDLATLGRQHAIAQSLMDAGFKPKVSPHDYQATCPPGVAISDDNGNLRPFADIAKSGDKGLVALDRWFLENGMNGVESQSLGGRSDHFATTHEGRKIRAKSRALQFDIEN</sequence>
<comment type="caution">
    <text evidence="2">The sequence shown here is derived from an EMBL/GenBank/DDBJ whole genome shotgun (WGS) entry which is preliminary data.</text>
</comment>
<name>A0A7W8ZAJ7_9ACTN</name>
<dbReference type="Proteomes" id="UP000588112">
    <property type="component" value="Unassembled WGS sequence"/>
</dbReference>
<protein>
    <recommendedName>
        <fullName evidence="1">DUF6571 domain-containing protein</fullName>
    </recommendedName>
</protein>
<dbReference type="AlphaFoldDB" id="A0A7W8ZAJ7"/>
<reference evidence="2 3" key="1">
    <citation type="submission" date="2020-08" db="EMBL/GenBank/DDBJ databases">
        <title>Sequencing the genomes of 1000 actinobacteria strains.</title>
        <authorList>
            <person name="Klenk H.-P."/>
        </authorList>
    </citation>
    <scope>NUCLEOTIDE SEQUENCE [LARGE SCALE GENOMIC DNA]</scope>
    <source>
        <strain evidence="2 3">DSM 45790</strain>
    </source>
</reference>
<evidence type="ECO:0000313" key="2">
    <source>
        <dbReference type="EMBL" id="MBB5630509.1"/>
    </source>
</evidence>
<proteinExistence type="predicted"/>
<dbReference type="EMBL" id="JACHBR010000002">
    <property type="protein sequence ID" value="MBB5630509.1"/>
    <property type="molecule type" value="Genomic_DNA"/>
</dbReference>
<dbReference type="InterPro" id="IPR046701">
    <property type="entry name" value="DUF6571"/>
</dbReference>
<gene>
    <name evidence="2" type="ORF">BJ981_006273</name>
</gene>
<dbReference type="Pfam" id="PF20211">
    <property type="entry name" value="DUF6571"/>
    <property type="match status" value="1"/>
</dbReference>
<keyword evidence="3" id="KW-1185">Reference proteome</keyword>
<accession>A0A7W8ZAJ7</accession>
<evidence type="ECO:0000259" key="1">
    <source>
        <dbReference type="Pfam" id="PF20211"/>
    </source>
</evidence>
<dbReference type="RefSeq" id="WP_184616952.1">
    <property type="nucleotide sequence ID" value="NZ_BOOS01000020.1"/>
</dbReference>
<organism evidence="2 3">
    <name type="scientific">Sphaerisporangium krabiense</name>
    <dbReference type="NCBI Taxonomy" id="763782"/>
    <lineage>
        <taxon>Bacteria</taxon>
        <taxon>Bacillati</taxon>
        <taxon>Actinomycetota</taxon>
        <taxon>Actinomycetes</taxon>
        <taxon>Streptosporangiales</taxon>
        <taxon>Streptosporangiaceae</taxon>
        <taxon>Sphaerisporangium</taxon>
    </lineage>
</organism>